<dbReference type="RefSeq" id="WP_202993841.1">
    <property type="nucleotide sequence ID" value="NZ_JAENHO010000006.1"/>
</dbReference>
<proteinExistence type="predicted"/>
<feature type="transmembrane region" description="Helical" evidence="1">
    <location>
        <begin position="499"/>
        <end position="518"/>
    </location>
</feature>
<gene>
    <name evidence="2" type="ORF">JKJ07_23475</name>
</gene>
<keyword evidence="1" id="KW-0812">Transmembrane</keyword>
<evidence type="ECO:0000313" key="3">
    <source>
        <dbReference type="Proteomes" id="UP000598996"/>
    </source>
</evidence>
<name>A0ABS1VSM1_9ACTN</name>
<feature type="transmembrane region" description="Helical" evidence="1">
    <location>
        <begin position="393"/>
        <end position="415"/>
    </location>
</feature>
<feature type="transmembrane region" description="Helical" evidence="1">
    <location>
        <begin position="342"/>
        <end position="360"/>
    </location>
</feature>
<feature type="transmembrane region" description="Helical" evidence="1">
    <location>
        <begin position="122"/>
        <end position="145"/>
    </location>
</feature>
<feature type="transmembrane region" description="Helical" evidence="1">
    <location>
        <begin position="427"/>
        <end position="448"/>
    </location>
</feature>
<keyword evidence="1" id="KW-1133">Transmembrane helix</keyword>
<feature type="transmembrane region" description="Helical" evidence="1">
    <location>
        <begin position="460"/>
        <end position="479"/>
    </location>
</feature>
<sequence>MTGTGRLIRLILRRDRVVLPLWVVLLGLVPAGYVASFEGLFPTEAERIDYAQASAGNAGFVTLYGPLHGSSLGELVAWRAGFQPVLVALCALLMVVRHTRTDEEAGRTELIGAAAVGRHAQLAAALITTCAASVLLGAVVTAAMLGQGLPAAGSLAFGAEMALAGCVFAGVGAVTAQLTSSARGARTIALIVLAAAYVLRVGGDVSALGDGSLAWLSRLSPIGWVQHLFPYGVNDWWPALLALAVTVVTTGVAGLLLTRRDFGGGLLPARLGPASAPAGLGTPLGLAWRLHRGLLLGWVVGFALLGLVFGGVGGSVLDIASENSGLGEIFARLGGSEALVDSYFAGIAGIVGLIAACYAVQATLRLRDEEQTGHAEATLSTAVSRYAWAGAHLFFSLLGPAVVLAVEGVAVALAYPQGDFGEILGGTLVQLPAVWVLAALAVVAFGLLPRLSAVAWAPPALCLLILLVGQTLQLDQWLLDISPFTHTPKLPGGDLSPTPLITLTVVAAALTAVGILGVRRRNIPD</sequence>
<keyword evidence="3" id="KW-1185">Reference proteome</keyword>
<evidence type="ECO:0000256" key="1">
    <source>
        <dbReference type="SAM" id="Phobius"/>
    </source>
</evidence>
<feature type="transmembrane region" description="Helical" evidence="1">
    <location>
        <begin position="188"/>
        <end position="216"/>
    </location>
</feature>
<reference evidence="2 3" key="1">
    <citation type="submission" date="2021-01" db="EMBL/GenBank/DDBJ databases">
        <title>Actinoplanes sp. nov. LDG1-01 isolated from lichen.</title>
        <authorList>
            <person name="Saeng-In P."/>
            <person name="Phongsopitanun W."/>
            <person name="Kanchanasin P."/>
            <person name="Yuki M."/>
            <person name="Kudo T."/>
            <person name="Ohkuma M."/>
            <person name="Tanasupawat S."/>
        </authorList>
    </citation>
    <scope>NUCLEOTIDE SEQUENCE [LARGE SCALE GENOMIC DNA]</scope>
    <source>
        <strain evidence="2 3">LDG1-01</strain>
    </source>
</reference>
<keyword evidence="1" id="KW-0472">Membrane</keyword>
<feature type="transmembrane region" description="Helical" evidence="1">
    <location>
        <begin position="17"/>
        <end position="35"/>
    </location>
</feature>
<protein>
    <submittedName>
        <fullName evidence="2">ABC transporter permease</fullName>
    </submittedName>
</protein>
<feature type="transmembrane region" description="Helical" evidence="1">
    <location>
        <begin position="294"/>
        <end position="317"/>
    </location>
</feature>
<organism evidence="2 3">
    <name type="scientific">Paractinoplanes lichenicola</name>
    <dbReference type="NCBI Taxonomy" id="2802976"/>
    <lineage>
        <taxon>Bacteria</taxon>
        <taxon>Bacillati</taxon>
        <taxon>Actinomycetota</taxon>
        <taxon>Actinomycetes</taxon>
        <taxon>Micromonosporales</taxon>
        <taxon>Micromonosporaceae</taxon>
        <taxon>Paractinoplanes</taxon>
    </lineage>
</organism>
<evidence type="ECO:0000313" key="2">
    <source>
        <dbReference type="EMBL" id="MBL7257262.1"/>
    </source>
</evidence>
<feature type="transmembrane region" description="Helical" evidence="1">
    <location>
        <begin position="76"/>
        <end position="96"/>
    </location>
</feature>
<comment type="caution">
    <text evidence="2">The sequence shown here is derived from an EMBL/GenBank/DDBJ whole genome shotgun (WGS) entry which is preliminary data.</text>
</comment>
<dbReference type="EMBL" id="JAENHO010000006">
    <property type="protein sequence ID" value="MBL7257262.1"/>
    <property type="molecule type" value="Genomic_DNA"/>
</dbReference>
<feature type="transmembrane region" description="Helical" evidence="1">
    <location>
        <begin position="236"/>
        <end position="257"/>
    </location>
</feature>
<dbReference type="Proteomes" id="UP000598996">
    <property type="component" value="Unassembled WGS sequence"/>
</dbReference>
<feature type="transmembrane region" description="Helical" evidence="1">
    <location>
        <begin position="151"/>
        <end position="176"/>
    </location>
</feature>
<accession>A0ABS1VSM1</accession>